<dbReference type="EMBL" id="JAPFQP010000002">
    <property type="protein sequence ID" value="MCX2719783.1"/>
    <property type="molecule type" value="Genomic_DNA"/>
</dbReference>
<feature type="site" description="Important for substrate specificity" evidence="4">
    <location>
        <position position="19"/>
    </location>
</feature>
<reference evidence="5" key="1">
    <citation type="submission" date="2022-11" db="EMBL/GenBank/DDBJ databases">
        <title>The characterization of three novel Bacteroidetes species and genomic analysis of their roles in tidal elemental geochemical cycles.</title>
        <authorList>
            <person name="Ma K.-J."/>
        </authorList>
    </citation>
    <scope>NUCLEOTIDE SEQUENCE</scope>
    <source>
        <strain evidence="5">M415</strain>
    </source>
</reference>
<comment type="subcellular location">
    <subcellularLocation>
        <location evidence="4">Cytoplasm</location>
    </subcellularLocation>
</comment>
<comment type="catalytic activity">
    <reaction evidence="4">
        <text>dTTP + H2O = dTMP + diphosphate + H(+)</text>
        <dbReference type="Rhea" id="RHEA:28534"/>
        <dbReference type="ChEBI" id="CHEBI:15377"/>
        <dbReference type="ChEBI" id="CHEBI:15378"/>
        <dbReference type="ChEBI" id="CHEBI:33019"/>
        <dbReference type="ChEBI" id="CHEBI:37568"/>
        <dbReference type="ChEBI" id="CHEBI:63528"/>
        <dbReference type="EC" id="3.6.1.9"/>
    </reaction>
</comment>
<evidence type="ECO:0000256" key="2">
    <source>
        <dbReference type="ARBA" id="ARBA00022801"/>
    </source>
</evidence>
<dbReference type="NCBIfam" id="TIGR00172">
    <property type="entry name" value="maf"/>
    <property type="match status" value="1"/>
</dbReference>
<accession>A0AAE3MM82</accession>
<feature type="active site" description="Proton acceptor" evidence="4">
    <location>
        <position position="77"/>
    </location>
</feature>
<dbReference type="Pfam" id="PF02545">
    <property type="entry name" value="Maf"/>
    <property type="match status" value="1"/>
</dbReference>
<dbReference type="GO" id="GO:0009117">
    <property type="term" value="P:nucleotide metabolic process"/>
    <property type="evidence" value="ECO:0007669"/>
    <property type="project" value="UniProtKB-KW"/>
</dbReference>
<gene>
    <name evidence="5" type="ORF">OO016_09225</name>
</gene>
<dbReference type="CDD" id="cd00555">
    <property type="entry name" value="Maf"/>
    <property type="match status" value="1"/>
</dbReference>
<dbReference type="PANTHER" id="PTHR43213:SF5">
    <property type="entry name" value="BIFUNCTIONAL DTTP_UTP PYROPHOSPHATASE_METHYLTRANSFERASE PROTEIN-RELATED"/>
    <property type="match status" value="1"/>
</dbReference>
<organism evidence="5 6">
    <name type="scientific">Lentiprolixibacter aurantiacus</name>
    <dbReference type="NCBI Taxonomy" id="2993939"/>
    <lineage>
        <taxon>Bacteria</taxon>
        <taxon>Pseudomonadati</taxon>
        <taxon>Bacteroidota</taxon>
        <taxon>Flavobacteriia</taxon>
        <taxon>Flavobacteriales</taxon>
        <taxon>Flavobacteriaceae</taxon>
        <taxon>Lentiprolixibacter</taxon>
    </lineage>
</organism>
<evidence type="ECO:0000256" key="1">
    <source>
        <dbReference type="ARBA" id="ARBA00001968"/>
    </source>
</evidence>
<proteinExistence type="inferred from homology"/>
<dbReference type="PIRSF" id="PIRSF006305">
    <property type="entry name" value="Maf"/>
    <property type="match status" value="1"/>
</dbReference>
<protein>
    <recommendedName>
        <fullName evidence="4">dTTP/UTP pyrophosphatase</fullName>
        <shortName evidence="4">dTTPase/UTPase</shortName>
        <ecNumber evidence="4">3.6.1.9</ecNumber>
    </recommendedName>
    <alternativeName>
        <fullName evidence="4">Nucleoside triphosphate pyrophosphatase</fullName>
    </alternativeName>
    <alternativeName>
        <fullName evidence="4">Nucleotide pyrophosphatase</fullName>
        <shortName evidence="4">Nucleotide PPase</shortName>
    </alternativeName>
</protein>
<dbReference type="GO" id="GO:0005737">
    <property type="term" value="C:cytoplasm"/>
    <property type="evidence" value="ECO:0007669"/>
    <property type="project" value="UniProtKB-SubCell"/>
</dbReference>
<evidence type="ECO:0000313" key="5">
    <source>
        <dbReference type="EMBL" id="MCX2719783.1"/>
    </source>
</evidence>
<evidence type="ECO:0000256" key="3">
    <source>
        <dbReference type="ARBA" id="ARBA00023080"/>
    </source>
</evidence>
<comment type="cofactor">
    <cofactor evidence="1 4">
        <name>a divalent metal cation</name>
        <dbReference type="ChEBI" id="CHEBI:60240"/>
    </cofactor>
</comment>
<name>A0AAE3MM82_9FLAO</name>
<keyword evidence="3 4" id="KW-0546">Nucleotide metabolism</keyword>
<feature type="site" description="Important for substrate specificity" evidence="4">
    <location>
        <position position="160"/>
    </location>
</feature>
<sequence>MLVEKLKHLRVILASGSPRRQQLLNEMGIAFTLFKNTVDEDYPLHLQGEAIPSYLAKKKAEALLNRLKPNDILITADTVVWHKGSSLEKPAGKTEAQAMLKALSGDWHEVFTSVCITHAGKHQVVSDITRVKFASLGQEEINFYIDQYKPFDKAGGYGIQEWLGLVGIEEISGSYTNVVGLPTQKLYKTLMDMVVPPA</sequence>
<dbReference type="HAMAP" id="MF_00528">
    <property type="entry name" value="Maf"/>
    <property type="match status" value="1"/>
</dbReference>
<keyword evidence="4" id="KW-0963">Cytoplasm</keyword>
<dbReference type="InterPro" id="IPR003697">
    <property type="entry name" value="Maf-like"/>
</dbReference>
<dbReference type="AlphaFoldDB" id="A0AAE3MM82"/>
<dbReference type="PANTHER" id="PTHR43213">
    <property type="entry name" value="BIFUNCTIONAL DTTP/UTP PYROPHOSPHATASE/METHYLTRANSFERASE PROTEIN-RELATED"/>
    <property type="match status" value="1"/>
</dbReference>
<dbReference type="InterPro" id="IPR029001">
    <property type="entry name" value="ITPase-like_fam"/>
</dbReference>
<keyword evidence="2 4" id="KW-0378">Hydrolase</keyword>
<comment type="caution">
    <text evidence="5">The sequence shown here is derived from an EMBL/GenBank/DDBJ whole genome shotgun (WGS) entry which is preliminary data.</text>
</comment>
<dbReference type="EC" id="3.6.1.9" evidence="4"/>
<dbReference type="Proteomes" id="UP001207116">
    <property type="component" value="Unassembled WGS sequence"/>
</dbReference>
<comment type="catalytic activity">
    <reaction evidence="4">
        <text>UTP + H2O = UMP + diphosphate + H(+)</text>
        <dbReference type="Rhea" id="RHEA:29395"/>
        <dbReference type="ChEBI" id="CHEBI:15377"/>
        <dbReference type="ChEBI" id="CHEBI:15378"/>
        <dbReference type="ChEBI" id="CHEBI:33019"/>
        <dbReference type="ChEBI" id="CHEBI:46398"/>
        <dbReference type="ChEBI" id="CHEBI:57865"/>
        <dbReference type="EC" id="3.6.1.9"/>
    </reaction>
</comment>
<dbReference type="RefSeq" id="WP_266012800.1">
    <property type="nucleotide sequence ID" value="NZ_JAPFQP010000002.1"/>
</dbReference>
<comment type="caution">
    <text evidence="4">Lacks conserved residue(s) required for the propagation of feature annotation.</text>
</comment>
<dbReference type="GO" id="GO:0047429">
    <property type="term" value="F:nucleoside triphosphate diphosphatase activity"/>
    <property type="evidence" value="ECO:0007669"/>
    <property type="project" value="UniProtKB-EC"/>
</dbReference>
<feature type="site" description="Important for substrate specificity" evidence="4">
    <location>
        <position position="78"/>
    </location>
</feature>
<keyword evidence="6" id="KW-1185">Reference proteome</keyword>
<evidence type="ECO:0000313" key="6">
    <source>
        <dbReference type="Proteomes" id="UP001207116"/>
    </source>
</evidence>
<dbReference type="SUPFAM" id="SSF52972">
    <property type="entry name" value="ITPase-like"/>
    <property type="match status" value="1"/>
</dbReference>
<comment type="function">
    <text evidence="4">Nucleoside triphosphate pyrophosphatase that hydrolyzes dTTP and UTP. May have a dual role in cell division arrest and in preventing the incorporation of modified nucleotides into cellular nucleic acids.</text>
</comment>
<comment type="similarity">
    <text evidence="4">Belongs to the Maf family. YhdE subfamily.</text>
</comment>
<evidence type="ECO:0000256" key="4">
    <source>
        <dbReference type="HAMAP-Rule" id="MF_00528"/>
    </source>
</evidence>
<dbReference type="Gene3D" id="3.90.950.10">
    <property type="match status" value="1"/>
</dbReference>